<dbReference type="EMBL" id="LAZR01001033">
    <property type="protein sequence ID" value="KKN52107.1"/>
    <property type="molecule type" value="Genomic_DNA"/>
</dbReference>
<name>A0A0F9RQI4_9ZZZZ</name>
<organism evidence="1">
    <name type="scientific">marine sediment metagenome</name>
    <dbReference type="NCBI Taxonomy" id="412755"/>
    <lineage>
        <taxon>unclassified sequences</taxon>
        <taxon>metagenomes</taxon>
        <taxon>ecological metagenomes</taxon>
    </lineage>
</organism>
<reference evidence="1" key="1">
    <citation type="journal article" date="2015" name="Nature">
        <title>Complex archaea that bridge the gap between prokaryotes and eukaryotes.</title>
        <authorList>
            <person name="Spang A."/>
            <person name="Saw J.H."/>
            <person name="Jorgensen S.L."/>
            <person name="Zaremba-Niedzwiedzka K."/>
            <person name="Martijn J."/>
            <person name="Lind A.E."/>
            <person name="van Eijk R."/>
            <person name="Schleper C."/>
            <person name="Guy L."/>
            <person name="Ettema T.J."/>
        </authorList>
    </citation>
    <scope>NUCLEOTIDE SEQUENCE</scope>
</reference>
<comment type="caution">
    <text evidence="1">The sequence shown here is derived from an EMBL/GenBank/DDBJ whole genome shotgun (WGS) entry which is preliminary data.</text>
</comment>
<protein>
    <submittedName>
        <fullName evidence="1">Uncharacterized protein</fullName>
    </submittedName>
</protein>
<evidence type="ECO:0000313" key="1">
    <source>
        <dbReference type="EMBL" id="KKN52107.1"/>
    </source>
</evidence>
<dbReference type="AlphaFoldDB" id="A0A0F9RQI4"/>
<sequence length="79" mass="8975">MRKDAQELEFTVLADIRDPSNSNKIIHSQGEVLTLWCSRTGIPLEYANRERVRDGFLGAPEVEPTEEVMEATPELEESE</sequence>
<gene>
    <name evidence="1" type="ORF">LCGC14_0615810</name>
</gene>
<accession>A0A0F9RQI4</accession>
<proteinExistence type="predicted"/>